<organism evidence="2 3">
    <name type="scientific">Faecalibacterium prausnitzii</name>
    <dbReference type="NCBI Taxonomy" id="853"/>
    <lineage>
        <taxon>Bacteria</taxon>
        <taxon>Bacillati</taxon>
        <taxon>Bacillota</taxon>
        <taxon>Clostridia</taxon>
        <taxon>Eubacteriales</taxon>
        <taxon>Oscillospiraceae</taxon>
        <taxon>Faecalibacterium</taxon>
    </lineage>
</organism>
<dbReference type="InterPro" id="IPR006429">
    <property type="entry name" value="Phage_lambda_portal"/>
</dbReference>
<protein>
    <submittedName>
        <fullName evidence="2">Phage portal protein</fullName>
    </submittedName>
</protein>
<evidence type="ECO:0000313" key="3">
    <source>
        <dbReference type="Proteomes" id="UP000477010"/>
    </source>
</evidence>
<gene>
    <name evidence="2" type="ORF">GKD85_02480</name>
</gene>
<dbReference type="EMBL" id="WKQE01000002">
    <property type="protein sequence ID" value="MSC79697.1"/>
    <property type="molecule type" value="Genomic_DNA"/>
</dbReference>
<sequence length="545" mass="59978">MAKMNLMDRAIAAVAPEHALRRAAARESLRFINSGYGNYGASTTKKSMRGWLFAGGSAKEDIEDNLKTLRERSRDAYMGVPIATGALKTMRTNVVASGLTPSPQIDADFLNMTPEQANDLQTQIVREFSLWADSPLCDADRVDNFYKLQQLAFLAYMMNGDAFAVLPMRHSVGQPYDLRVQLIEGDRVCSPDRDDRLAPCVVDNVSVQSIVQGVETDGNGMVIAYWICNQHPLASLYALPEPLKWQRVEAYGETTGRRNILHIMNRERSGQRRGVPLLAPVLEALKQLGRYTDAEITAAVISAMFTVFITKDNPSIGRPLGEVIPPNQQIDAADRGTIELGSGAIIDLNQGEKVEFADPKHPNTGFDAFSAAIIKQIAAALEIPSEVLMKQFTTSYSAARGALNEFWRTCDMQRSWFVDDFCQPIYEEWLTEAVATGRVKAPGFFDDPAIRKAYTSCTWNGPARTNLNPVQEVDAAVKRVAAGFSTADQETATMNGGSYAANIRQRVIEARMKKEVDDIANEGNTPKGNEPNRESGGNPADPKNE</sequence>
<accession>A0A6L5TDI6</accession>
<dbReference type="NCBIfam" id="TIGR01539">
    <property type="entry name" value="portal_lambda"/>
    <property type="match status" value="1"/>
</dbReference>
<dbReference type="GO" id="GO:0019068">
    <property type="term" value="P:virion assembly"/>
    <property type="evidence" value="ECO:0007669"/>
    <property type="project" value="InterPro"/>
</dbReference>
<dbReference type="Pfam" id="PF05136">
    <property type="entry name" value="Phage_portal_2"/>
    <property type="match status" value="1"/>
</dbReference>
<evidence type="ECO:0000313" key="2">
    <source>
        <dbReference type="EMBL" id="MSC79697.1"/>
    </source>
</evidence>
<dbReference type="GO" id="GO:0005198">
    <property type="term" value="F:structural molecule activity"/>
    <property type="evidence" value="ECO:0007669"/>
    <property type="project" value="InterPro"/>
</dbReference>
<proteinExistence type="predicted"/>
<reference evidence="2 3" key="1">
    <citation type="journal article" date="2019" name="Nat. Med.">
        <title>A library of human gut bacterial isolates paired with longitudinal multiomics data enables mechanistic microbiome research.</title>
        <authorList>
            <person name="Poyet M."/>
            <person name="Groussin M."/>
            <person name="Gibbons S.M."/>
            <person name="Avila-Pacheco J."/>
            <person name="Jiang X."/>
            <person name="Kearney S.M."/>
            <person name="Perrotta A.R."/>
            <person name="Berdy B."/>
            <person name="Zhao S."/>
            <person name="Lieberman T.D."/>
            <person name="Swanson P.K."/>
            <person name="Smith M."/>
            <person name="Roesemann S."/>
            <person name="Alexander J.E."/>
            <person name="Rich S.A."/>
            <person name="Livny J."/>
            <person name="Vlamakis H."/>
            <person name="Clish C."/>
            <person name="Bullock K."/>
            <person name="Deik A."/>
            <person name="Scott J."/>
            <person name="Pierce K.A."/>
            <person name="Xavier R.J."/>
            <person name="Alm E.J."/>
        </authorList>
    </citation>
    <scope>NUCLEOTIDE SEQUENCE [LARGE SCALE GENOMIC DNA]</scope>
    <source>
        <strain evidence="2 3">BIOML-B9</strain>
    </source>
</reference>
<dbReference type="RefSeq" id="WP_154252017.1">
    <property type="nucleotide sequence ID" value="NZ_WKPZ01000004.1"/>
</dbReference>
<dbReference type="AlphaFoldDB" id="A0A6L5TDI6"/>
<evidence type="ECO:0000256" key="1">
    <source>
        <dbReference type="SAM" id="MobiDB-lite"/>
    </source>
</evidence>
<feature type="region of interest" description="Disordered" evidence="1">
    <location>
        <begin position="514"/>
        <end position="545"/>
    </location>
</feature>
<dbReference type="Proteomes" id="UP000477010">
    <property type="component" value="Unassembled WGS sequence"/>
</dbReference>
<name>A0A6L5TDI6_9FIRM</name>
<comment type="caution">
    <text evidence="2">The sequence shown here is derived from an EMBL/GenBank/DDBJ whole genome shotgun (WGS) entry which is preliminary data.</text>
</comment>